<organism evidence="2 3">
    <name type="scientific">Luteimonas terrae</name>
    <dbReference type="NCBI Taxonomy" id="1530191"/>
    <lineage>
        <taxon>Bacteria</taxon>
        <taxon>Pseudomonadati</taxon>
        <taxon>Pseudomonadota</taxon>
        <taxon>Gammaproteobacteria</taxon>
        <taxon>Lysobacterales</taxon>
        <taxon>Lysobacteraceae</taxon>
        <taxon>Luteimonas</taxon>
    </lineage>
</organism>
<evidence type="ECO:0000313" key="2">
    <source>
        <dbReference type="EMBL" id="TDK33234.1"/>
    </source>
</evidence>
<dbReference type="AlphaFoldDB" id="A0A4R5UD85"/>
<name>A0A4R5UD85_9GAMM</name>
<dbReference type="EMBL" id="SMTG01000002">
    <property type="protein sequence ID" value="TDK33234.1"/>
    <property type="molecule type" value="Genomic_DNA"/>
</dbReference>
<reference evidence="2 3" key="1">
    <citation type="submission" date="2019-03" db="EMBL/GenBank/DDBJ databases">
        <title>Luteimonas zhaokaii sp.nov., isolated from the rectal contents of Plateau pika in Yushu, Qinghai Province, China.</title>
        <authorList>
            <person name="Zhang G."/>
        </authorList>
    </citation>
    <scope>NUCLEOTIDE SEQUENCE [LARGE SCALE GENOMIC DNA]</scope>
    <source>
        <strain evidence="2 3">THG-MD21</strain>
    </source>
</reference>
<protein>
    <submittedName>
        <fullName evidence="2">N-formylglutamate amidohydrolase</fullName>
    </submittedName>
</protein>
<evidence type="ECO:0000256" key="1">
    <source>
        <dbReference type="SAM" id="MobiDB-lite"/>
    </source>
</evidence>
<proteinExistence type="predicted"/>
<dbReference type="OrthoDB" id="9785840at2"/>
<dbReference type="SUPFAM" id="SSF53187">
    <property type="entry name" value="Zn-dependent exopeptidases"/>
    <property type="match status" value="1"/>
</dbReference>
<dbReference type="Pfam" id="PF05013">
    <property type="entry name" value="FGase"/>
    <property type="match status" value="1"/>
</dbReference>
<dbReference type="Gene3D" id="3.40.630.40">
    <property type="entry name" value="Zn-dependent exopeptidases"/>
    <property type="match status" value="1"/>
</dbReference>
<sequence length="350" mass="39048">MLGQHQIVGGVVVPVEIADLQFGFVDGGLGRHGGSRRGKGGDCRLTMRQRTAPRRSQPHHSAAASMCAMPDPRRPAPAALLSDTHPPTLLARVDAWDLAVSDGPVIATAIHDGHALRPSLRERVKLDDDARFREEDPLTSLLAQVGDARLRVRQSRFEVDLNRPRAEAIYTGPEACWGLDVWKTPLDDAERAISLELYDRFYDMVGELIDRTVARWGSVLLVDIHSYNHRRDGADAAPSSQDDNPDIELGITTLDPDRWGDTAKRFANVLRRHPVRGALPDVRCNVRFPSGGHFPEWVYAHWGDKVCTISPEYKKIFMDEWSGRADIPALYALRDGLQHAVDAVRPEFLR</sequence>
<feature type="region of interest" description="Disordered" evidence="1">
    <location>
        <begin position="49"/>
        <end position="70"/>
    </location>
</feature>
<gene>
    <name evidence="2" type="ORF">E2F49_04145</name>
</gene>
<keyword evidence="3" id="KW-1185">Reference proteome</keyword>
<dbReference type="InterPro" id="IPR007709">
    <property type="entry name" value="N-FG_amidohydro"/>
</dbReference>
<dbReference type="Proteomes" id="UP000295543">
    <property type="component" value="Unassembled WGS sequence"/>
</dbReference>
<comment type="caution">
    <text evidence="2">The sequence shown here is derived from an EMBL/GenBank/DDBJ whole genome shotgun (WGS) entry which is preliminary data.</text>
</comment>
<keyword evidence="2" id="KW-0378">Hydrolase</keyword>
<dbReference type="GO" id="GO:0016787">
    <property type="term" value="F:hydrolase activity"/>
    <property type="evidence" value="ECO:0007669"/>
    <property type="project" value="UniProtKB-KW"/>
</dbReference>
<accession>A0A4R5UD85</accession>
<evidence type="ECO:0000313" key="3">
    <source>
        <dbReference type="Proteomes" id="UP000295543"/>
    </source>
</evidence>